<dbReference type="EMBL" id="JH159151">
    <property type="protein sequence ID" value="EGZ26974.1"/>
    <property type="molecule type" value="Genomic_DNA"/>
</dbReference>
<dbReference type="InParanoid" id="G4YFI9"/>
<name>G4YFI9_PHYSP</name>
<reference evidence="1 2" key="1">
    <citation type="journal article" date="2006" name="Science">
        <title>Phytophthora genome sequences uncover evolutionary origins and mechanisms of pathogenesis.</title>
        <authorList>
            <person name="Tyler B.M."/>
            <person name="Tripathy S."/>
            <person name="Zhang X."/>
            <person name="Dehal P."/>
            <person name="Jiang R.H."/>
            <person name="Aerts A."/>
            <person name="Arredondo F.D."/>
            <person name="Baxter L."/>
            <person name="Bensasson D."/>
            <person name="Beynon J.L."/>
            <person name="Chapman J."/>
            <person name="Damasceno C.M."/>
            <person name="Dorrance A.E."/>
            <person name="Dou D."/>
            <person name="Dickerman A.W."/>
            <person name="Dubchak I.L."/>
            <person name="Garbelotto M."/>
            <person name="Gijzen M."/>
            <person name="Gordon S.G."/>
            <person name="Govers F."/>
            <person name="Grunwald N.J."/>
            <person name="Huang W."/>
            <person name="Ivors K.L."/>
            <person name="Jones R.W."/>
            <person name="Kamoun S."/>
            <person name="Krampis K."/>
            <person name="Lamour K.H."/>
            <person name="Lee M.K."/>
            <person name="McDonald W.H."/>
            <person name="Medina M."/>
            <person name="Meijer H.J."/>
            <person name="Nordberg E.K."/>
            <person name="Maclean D.J."/>
            <person name="Ospina-Giraldo M.D."/>
            <person name="Morris P.F."/>
            <person name="Phuntumart V."/>
            <person name="Putnam N.H."/>
            <person name="Rash S."/>
            <person name="Rose J.K."/>
            <person name="Sakihama Y."/>
            <person name="Salamov A.A."/>
            <person name="Savidor A."/>
            <person name="Scheuring C.F."/>
            <person name="Smith B.M."/>
            <person name="Sobral B.W."/>
            <person name="Terry A."/>
            <person name="Torto-Alalibo T.A."/>
            <person name="Win J."/>
            <person name="Xu Z."/>
            <person name="Zhang H."/>
            <person name="Grigoriev I.V."/>
            <person name="Rokhsar D.S."/>
            <person name="Boore J.L."/>
        </authorList>
    </citation>
    <scope>NUCLEOTIDE SEQUENCE [LARGE SCALE GENOMIC DNA]</scope>
    <source>
        <strain evidence="1 2">P6497</strain>
    </source>
</reference>
<gene>
    <name evidence="1" type="ORF">PHYSODRAFT_293098</name>
</gene>
<dbReference type="RefSeq" id="XP_009514249.1">
    <property type="nucleotide sequence ID" value="XM_009515954.1"/>
</dbReference>
<dbReference type="Proteomes" id="UP000002640">
    <property type="component" value="Unassembled WGS sequence"/>
</dbReference>
<proteinExistence type="predicted"/>
<organism evidence="1 2">
    <name type="scientific">Phytophthora sojae (strain P6497)</name>
    <name type="common">Soybean stem and root rot agent</name>
    <name type="synonym">Phytophthora megasperma f. sp. glycines</name>
    <dbReference type="NCBI Taxonomy" id="1094619"/>
    <lineage>
        <taxon>Eukaryota</taxon>
        <taxon>Sar</taxon>
        <taxon>Stramenopiles</taxon>
        <taxon>Oomycota</taxon>
        <taxon>Peronosporomycetes</taxon>
        <taxon>Peronosporales</taxon>
        <taxon>Peronosporaceae</taxon>
        <taxon>Phytophthora</taxon>
    </lineage>
</organism>
<evidence type="ECO:0000313" key="2">
    <source>
        <dbReference type="Proteomes" id="UP000002640"/>
    </source>
</evidence>
<sequence>MAVIQDAKVHTPTADTKVHAPTTTAAQAAASMIATERIVAYAADNLTLCRVKQLPKVGETETQKLEDLSLMLDSPFYASTELSEDGEEELCVGPALLVREQRARAARLYKM</sequence>
<keyword evidence="2" id="KW-1185">Reference proteome</keyword>
<accession>G4YFI9</accession>
<dbReference type="KEGG" id="psoj:PHYSODRAFT_293098"/>
<dbReference type="AlphaFoldDB" id="G4YFI9"/>
<dbReference type="GeneID" id="20640939"/>
<evidence type="ECO:0000313" key="1">
    <source>
        <dbReference type="EMBL" id="EGZ26974.1"/>
    </source>
</evidence>
<protein>
    <submittedName>
        <fullName evidence="1">Uncharacterized protein</fullName>
    </submittedName>
</protein>